<dbReference type="AlphaFoldDB" id="A0A4U9RRW4"/>
<name>A0A4U9RRW4_HATHI</name>
<feature type="transmembrane region" description="Helical" evidence="5">
    <location>
        <begin position="351"/>
        <end position="371"/>
    </location>
</feature>
<evidence type="ECO:0000256" key="3">
    <source>
        <dbReference type="ARBA" id="ARBA00022989"/>
    </source>
</evidence>
<dbReference type="Proteomes" id="UP000308489">
    <property type="component" value="Chromosome 1"/>
</dbReference>
<feature type="transmembrane region" description="Helical" evidence="5">
    <location>
        <begin position="46"/>
        <end position="70"/>
    </location>
</feature>
<reference evidence="6 7" key="1">
    <citation type="submission" date="2019-05" db="EMBL/GenBank/DDBJ databases">
        <authorList>
            <consortium name="Pathogen Informatics"/>
        </authorList>
    </citation>
    <scope>NUCLEOTIDE SEQUENCE [LARGE SCALE GENOMIC DNA]</scope>
    <source>
        <strain evidence="6 7">NCTC503</strain>
    </source>
</reference>
<evidence type="ECO:0000256" key="2">
    <source>
        <dbReference type="ARBA" id="ARBA00022692"/>
    </source>
</evidence>
<evidence type="ECO:0000313" key="7">
    <source>
        <dbReference type="Proteomes" id="UP000308489"/>
    </source>
</evidence>
<feature type="transmembrane region" description="Helical" evidence="5">
    <location>
        <begin position="12"/>
        <end position="34"/>
    </location>
</feature>
<dbReference type="OrthoDB" id="3181223at2"/>
<proteinExistence type="predicted"/>
<dbReference type="EMBL" id="LR590481">
    <property type="protein sequence ID" value="VTQ94336.1"/>
    <property type="molecule type" value="Genomic_DNA"/>
</dbReference>
<evidence type="ECO:0000256" key="4">
    <source>
        <dbReference type="ARBA" id="ARBA00023136"/>
    </source>
</evidence>
<feature type="transmembrane region" description="Helical" evidence="5">
    <location>
        <begin position="326"/>
        <end position="345"/>
    </location>
</feature>
<keyword evidence="7" id="KW-1185">Reference proteome</keyword>
<feature type="transmembrane region" description="Helical" evidence="5">
    <location>
        <begin position="227"/>
        <end position="249"/>
    </location>
</feature>
<dbReference type="PIRSF" id="PIRSF006060">
    <property type="entry name" value="AA_transporter"/>
    <property type="match status" value="1"/>
</dbReference>
<evidence type="ECO:0000256" key="5">
    <source>
        <dbReference type="SAM" id="Phobius"/>
    </source>
</evidence>
<keyword evidence="3 5" id="KW-1133">Transmembrane helix</keyword>
<sequence length="433" mass="47141">MEKENLKKSVNFFNALFLVIGTIIGSGIFLKLGIVFKNAGSGIMGLWAWIIGGVITLCSALTIAEVGTAIPKTGGLYIYLEELYGKKVGFLLGWVQTIIGAPAIYAALSIAFMTFASFFIPMSGIMLKVFAAIVLILLTCLNIISTRYGGYIQSVSTIGKLLPIIILVFFGIIKGEAQVVISMKDASFSSGFGTAILGTFWAYDGWIYVTNMAGELKNPKRDLPRSIILGVLSVIFTYVVFNFAILKILSFDKIIISKEPAVDAATILFGNQGAVFIILGIMVSVFGTLNGYLMSGARTPFAMASKGELPFSEILSKVHPKFNTPINALILQTVISLIYIFSGSFNTLTDMVVFVLWIFFTLGVFSVFILRKKYSEKERPYKVPLYPIVPILGGLGGVYILVATIKSNPFNSFIGIAITLSGLVVYYFVNNKN</sequence>
<evidence type="ECO:0000256" key="1">
    <source>
        <dbReference type="ARBA" id="ARBA00004141"/>
    </source>
</evidence>
<dbReference type="GO" id="GO:0015179">
    <property type="term" value="F:L-amino acid transmembrane transporter activity"/>
    <property type="evidence" value="ECO:0007669"/>
    <property type="project" value="TreeGrafter"/>
</dbReference>
<dbReference type="Gene3D" id="1.20.1740.10">
    <property type="entry name" value="Amino acid/polyamine transporter I"/>
    <property type="match status" value="1"/>
</dbReference>
<organism evidence="6 7">
    <name type="scientific">Hathewaya histolytica</name>
    <name type="common">Clostridium histolyticum</name>
    <dbReference type="NCBI Taxonomy" id="1498"/>
    <lineage>
        <taxon>Bacteria</taxon>
        <taxon>Bacillati</taxon>
        <taxon>Bacillota</taxon>
        <taxon>Clostridia</taxon>
        <taxon>Eubacteriales</taxon>
        <taxon>Clostridiaceae</taxon>
        <taxon>Hathewaya</taxon>
    </lineage>
</organism>
<dbReference type="GO" id="GO:0016020">
    <property type="term" value="C:membrane"/>
    <property type="evidence" value="ECO:0007669"/>
    <property type="project" value="UniProtKB-SubCell"/>
</dbReference>
<feature type="transmembrane region" description="Helical" evidence="5">
    <location>
        <begin position="90"/>
        <end position="113"/>
    </location>
</feature>
<feature type="transmembrane region" description="Helical" evidence="5">
    <location>
        <begin position="125"/>
        <end position="145"/>
    </location>
</feature>
<evidence type="ECO:0000313" key="6">
    <source>
        <dbReference type="EMBL" id="VTQ94336.1"/>
    </source>
</evidence>
<gene>
    <name evidence="6" type="primary">steT_2</name>
    <name evidence="6" type="ORF">NCTC503_02305</name>
</gene>
<protein>
    <submittedName>
        <fullName evidence="6">Amino acid permease-associated protein</fullName>
    </submittedName>
</protein>
<dbReference type="PANTHER" id="PTHR11785">
    <property type="entry name" value="AMINO ACID TRANSPORTER"/>
    <property type="match status" value="1"/>
</dbReference>
<dbReference type="InterPro" id="IPR002293">
    <property type="entry name" value="AA/rel_permease1"/>
</dbReference>
<feature type="transmembrane region" description="Helical" evidence="5">
    <location>
        <begin position="269"/>
        <end position="293"/>
    </location>
</feature>
<dbReference type="PANTHER" id="PTHR11785:SF512">
    <property type="entry name" value="SOBREMESA, ISOFORM B"/>
    <property type="match status" value="1"/>
</dbReference>
<keyword evidence="4 5" id="KW-0472">Membrane</keyword>
<dbReference type="InterPro" id="IPR050598">
    <property type="entry name" value="AminoAcid_Transporter"/>
</dbReference>
<feature type="transmembrane region" description="Helical" evidence="5">
    <location>
        <begin position="383"/>
        <end position="404"/>
    </location>
</feature>
<dbReference type="KEGG" id="hhw:NCTC503_02305"/>
<dbReference type="RefSeq" id="WP_138210845.1">
    <property type="nucleotide sequence ID" value="NZ_CBCRUQ010000002.1"/>
</dbReference>
<feature type="transmembrane region" description="Helical" evidence="5">
    <location>
        <begin position="151"/>
        <end position="173"/>
    </location>
</feature>
<accession>A0A4U9RRW4</accession>
<feature type="transmembrane region" description="Helical" evidence="5">
    <location>
        <begin position="410"/>
        <end position="429"/>
    </location>
</feature>
<keyword evidence="2 5" id="KW-0812">Transmembrane</keyword>
<dbReference type="Pfam" id="PF13520">
    <property type="entry name" value="AA_permease_2"/>
    <property type="match status" value="1"/>
</dbReference>
<comment type="subcellular location">
    <subcellularLocation>
        <location evidence="1">Membrane</location>
        <topology evidence="1">Multi-pass membrane protein</topology>
    </subcellularLocation>
</comment>